<protein>
    <submittedName>
        <fullName evidence="2">Uncharacterized protein</fullName>
    </submittedName>
</protein>
<comment type="caution">
    <text evidence="2">The sequence shown here is derived from an EMBL/GenBank/DDBJ whole genome shotgun (WGS) entry which is preliminary data.</text>
</comment>
<feature type="non-terminal residue" evidence="2">
    <location>
        <position position="21"/>
    </location>
</feature>
<feature type="region of interest" description="Disordered" evidence="1">
    <location>
        <begin position="1"/>
        <end position="21"/>
    </location>
</feature>
<organism evidence="2">
    <name type="scientific">Triticum aestivum</name>
    <name type="common">Wheat</name>
    <dbReference type="NCBI Taxonomy" id="4565"/>
    <lineage>
        <taxon>Eukaryota</taxon>
        <taxon>Viridiplantae</taxon>
        <taxon>Streptophyta</taxon>
        <taxon>Embryophyta</taxon>
        <taxon>Tracheophyta</taxon>
        <taxon>Spermatophyta</taxon>
        <taxon>Magnoliopsida</taxon>
        <taxon>Liliopsida</taxon>
        <taxon>Poales</taxon>
        <taxon>Poaceae</taxon>
        <taxon>BOP clade</taxon>
        <taxon>Pooideae</taxon>
        <taxon>Triticodae</taxon>
        <taxon>Triticeae</taxon>
        <taxon>Triticinae</taxon>
        <taxon>Triticum</taxon>
    </lineage>
</organism>
<dbReference type="Proteomes" id="UP000815260">
    <property type="component" value="Chromosome 2A"/>
</dbReference>
<reference evidence="2" key="2">
    <citation type="submission" date="2020-03" db="EMBL/GenBank/DDBJ databases">
        <title>The second near-complete assembly of the hexaploid bread wheat (Triticum aestivum) genome.</title>
        <authorList>
            <person name="Zimin A.V."/>
            <person name="Puiu D."/>
            <person name="Shumante A."/>
            <person name="Alonge M."/>
            <person name="Salzberg S.L."/>
        </authorList>
    </citation>
    <scope>NUCLEOTIDE SEQUENCE</scope>
    <source>
        <tissue evidence="2">Leaf</tissue>
    </source>
</reference>
<evidence type="ECO:0000256" key="1">
    <source>
        <dbReference type="SAM" id="MobiDB-lite"/>
    </source>
</evidence>
<reference evidence="2" key="1">
    <citation type="journal article" date="2017" name="Gigascience">
        <title>The first near-complete assembly of the hexaploid bread wheat genome, Triticum aestivum.</title>
        <authorList>
            <person name="Zimin A.V."/>
            <person name="Puiu D."/>
            <person name="Hall R."/>
            <person name="Kingan S."/>
            <person name="Clavijo B.J."/>
            <person name="Salzberg S.L."/>
        </authorList>
    </citation>
    <scope>NUCLEOTIDE SEQUENCE</scope>
    <source>
        <tissue evidence="2">Leaf</tissue>
    </source>
</reference>
<dbReference type="AlphaFoldDB" id="A0A9R1J3Q9"/>
<sequence length="21" mass="2082">PVPGVQEGVPIVPGAGRAPRE</sequence>
<gene>
    <name evidence="2" type="ORF">CFC21_018484</name>
</gene>
<name>A0A9R1J3Q9_WHEAT</name>
<evidence type="ECO:0000313" key="2">
    <source>
        <dbReference type="EMBL" id="KAF7003116.1"/>
    </source>
</evidence>
<feature type="non-terminal residue" evidence="2">
    <location>
        <position position="1"/>
    </location>
</feature>
<accession>A0A9R1J3Q9</accession>
<dbReference type="EMBL" id="CM022214">
    <property type="protein sequence ID" value="KAF7003116.1"/>
    <property type="molecule type" value="Genomic_DNA"/>
</dbReference>
<proteinExistence type="predicted"/>